<protein>
    <recommendedName>
        <fullName evidence="1">Transposase IS200-like domain-containing protein</fullName>
    </recommendedName>
</protein>
<dbReference type="InterPro" id="IPR002686">
    <property type="entry name" value="Transposase_17"/>
</dbReference>
<dbReference type="SUPFAM" id="SSF143422">
    <property type="entry name" value="Transposase IS200-like"/>
    <property type="match status" value="1"/>
</dbReference>
<keyword evidence="3" id="KW-1185">Reference proteome</keyword>
<accession>A0ABZ3IFC1</accession>
<evidence type="ECO:0000259" key="1">
    <source>
        <dbReference type="SMART" id="SM01321"/>
    </source>
</evidence>
<name>A0ABZ3IFC1_9FIRM</name>
<proteinExistence type="predicted"/>
<evidence type="ECO:0000313" key="2">
    <source>
        <dbReference type="EMBL" id="XFO64386.1"/>
    </source>
</evidence>
<reference evidence="2" key="1">
    <citation type="submission" date="2024-05" db="EMBL/GenBank/DDBJ databases">
        <title>Isolation and characterization of Sporomusa carbonis sp. nov., a carboxydotrophic hydrogenogen in the genus of Sporomusa isolated from a charcoal burning pile.</title>
        <authorList>
            <person name="Boeer T."/>
            <person name="Rosenbaum F."/>
            <person name="Eysell L."/>
            <person name="Mueller V."/>
            <person name="Daniel R."/>
            <person name="Poehlein A."/>
        </authorList>
    </citation>
    <scope>NUCLEOTIDE SEQUENCE [LARGE SCALE GENOMIC DNA]</scope>
    <source>
        <strain evidence="2">DSM 10669</strain>
    </source>
</reference>
<sequence>MPRTARKKSNSGIYHIMLRGINRQIIFEDDEDRVKFIDTLKHYKQICGFNVFAYCLMDNHVHLIIKVNNESLESIMKRIGVSYVYWYNWKYKRSDHLFQDRYKSEVIEDDSYLLSVVRYIHQNPIKANITPVIGEYPWSSYGEYIGHPRIVDTTFVLEIFSQDIEKAKEIFVDFMDEQGANFFEIKNKPRLTDEEAKQIVKQVLGNIETSELQTMEKTKRDGYLRQLKASEGVSIRQIARISGLTFNIVVKA</sequence>
<dbReference type="InterPro" id="IPR036515">
    <property type="entry name" value="Transposase_17_sf"/>
</dbReference>
<dbReference type="PANTHER" id="PTHR34322:SF2">
    <property type="entry name" value="TRANSPOSASE IS200-LIKE DOMAIN-CONTAINING PROTEIN"/>
    <property type="match status" value="1"/>
</dbReference>
<dbReference type="SMART" id="SM01321">
    <property type="entry name" value="Y1_Tnp"/>
    <property type="match status" value="1"/>
</dbReference>
<dbReference type="EMBL" id="CP155573">
    <property type="protein sequence ID" value="XFO64386.1"/>
    <property type="molecule type" value="Genomic_DNA"/>
</dbReference>
<dbReference type="PANTHER" id="PTHR34322">
    <property type="entry name" value="TRANSPOSASE, Y1_TNP DOMAIN-CONTAINING"/>
    <property type="match status" value="1"/>
</dbReference>
<feature type="domain" description="Transposase IS200-like" evidence="1">
    <location>
        <begin position="9"/>
        <end position="123"/>
    </location>
</feature>
<dbReference type="Gene3D" id="3.30.70.1290">
    <property type="entry name" value="Transposase IS200-like"/>
    <property type="match status" value="1"/>
</dbReference>
<gene>
    <name evidence="2" type="ORF">SPSIL_004880</name>
</gene>
<dbReference type="RefSeq" id="WP_373665406.1">
    <property type="nucleotide sequence ID" value="NZ_CP155573.1"/>
</dbReference>
<dbReference type="Proteomes" id="UP000216752">
    <property type="component" value="Chromosome"/>
</dbReference>
<dbReference type="Pfam" id="PF01797">
    <property type="entry name" value="Y1_Tnp"/>
    <property type="match status" value="1"/>
</dbReference>
<evidence type="ECO:0000313" key="3">
    <source>
        <dbReference type="Proteomes" id="UP000216752"/>
    </source>
</evidence>
<organism evidence="2 3">
    <name type="scientific">Sporomusa silvacetica DSM 10669</name>
    <dbReference type="NCBI Taxonomy" id="1123289"/>
    <lineage>
        <taxon>Bacteria</taxon>
        <taxon>Bacillati</taxon>
        <taxon>Bacillota</taxon>
        <taxon>Negativicutes</taxon>
        <taxon>Selenomonadales</taxon>
        <taxon>Sporomusaceae</taxon>
        <taxon>Sporomusa</taxon>
    </lineage>
</organism>